<evidence type="ECO:0000256" key="3">
    <source>
        <dbReference type="ARBA" id="ARBA00012754"/>
    </source>
</evidence>
<dbReference type="GO" id="GO:0006516">
    <property type="term" value="P:glycoprotein catabolic process"/>
    <property type="evidence" value="ECO:0007669"/>
    <property type="project" value="TreeGrafter"/>
</dbReference>
<feature type="domain" description="Beta-mannosidase-like galactose-binding" evidence="12">
    <location>
        <begin position="48"/>
        <end position="214"/>
    </location>
</feature>
<comment type="catalytic activity">
    <reaction evidence="1">
        <text>Hydrolysis of terminal, non-reducing beta-D-mannose residues in beta-D-mannosides.</text>
        <dbReference type="EC" id="3.2.1.25"/>
    </reaction>
</comment>
<evidence type="ECO:0000256" key="7">
    <source>
        <dbReference type="ARBA" id="ARBA00041069"/>
    </source>
</evidence>
<dbReference type="Pfam" id="PF17786">
    <property type="entry name" value="Mannosidase_ig"/>
    <property type="match status" value="1"/>
</dbReference>
<dbReference type="SUPFAM" id="SSF49303">
    <property type="entry name" value="beta-Galactosidase/glucuronidase domain"/>
    <property type="match status" value="2"/>
</dbReference>
<dbReference type="InterPro" id="IPR006102">
    <property type="entry name" value="Ig-like_GH2"/>
</dbReference>
<reference evidence="13 14" key="1">
    <citation type="journal article" date="2019" name="Nat. Ecol. Evol.">
        <title>Megaphylogeny resolves global patterns of mushroom evolution.</title>
        <authorList>
            <person name="Varga T."/>
            <person name="Krizsan K."/>
            <person name="Foldi C."/>
            <person name="Dima B."/>
            <person name="Sanchez-Garcia M."/>
            <person name="Sanchez-Ramirez S."/>
            <person name="Szollosi G.J."/>
            <person name="Szarkandi J.G."/>
            <person name="Papp V."/>
            <person name="Albert L."/>
            <person name="Andreopoulos W."/>
            <person name="Angelini C."/>
            <person name="Antonin V."/>
            <person name="Barry K.W."/>
            <person name="Bougher N.L."/>
            <person name="Buchanan P."/>
            <person name="Buyck B."/>
            <person name="Bense V."/>
            <person name="Catcheside P."/>
            <person name="Chovatia M."/>
            <person name="Cooper J."/>
            <person name="Damon W."/>
            <person name="Desjardin D."/>
            <person name="Finy P."/>
            <person name="Geml J."/>
            <person name="Haridas S."/>
            <person name="Hughes K."/>
            <person name="Justo A."/>
            <person name="Karasinski D."/>
            <person name="Kautmanova I."/>
            <person name="Kiss B."/>
            <person name="Kocsube S."/>
            <person name="Kotiranta H."/>
            <person name="LaButti K.M."/>
            <person name="Lechner B.E."/>
            <person name="Liimatainen K."/>
            <person name="Lipzen A."/>
            <person name="Lukacs Z."/>
            <person name="Mihaltcheva S."/>
            <person name="Morgado L.N."/>
            <person name="Niskanen T."/>
            <person name="Noordeloos M.E."/>
            <person name="Ohm R.A."/>
            <person name="Ortiz-Santana B."/>
            <person name="Ovrebo C."/>
            <person name="Racz N."/>
            <person name="Riley R."/>
            <person name="Savchenko A."/>
            <person name="Shiryaev A."/>
            <person name="Soop K."/>
            <person name="Spirin V."/>
            <person name="Szebenyi C."/>
            <person name="Tomsovsky M."/>
            <person name="Tulloss R.E."/>
            <person name="Uehling J."/>
            <person name="Grigoriev I.V."/>
            <person name="Vagvolgyi C."/>
            <person name="Papp T."/>
            <person name="Martin F.M."/>
            <person name="Miettinen O."/>
            <person name="Hibbett D.S."/>
            <person name="Nagy L.G."/>
        </authorList>
    </citation>
    <scope>NUCLEOTIDE SEQUENCE [LARGE SCALE GENOMIC DNA]</scope>
    <source>
        <strain evidence="13 14">CBS 962.96</strain>
    </source>
</reference>
<dbReference type="Pfam" id="PF22666">
    <property type="entry name" value="Glyco_hydro_2_N2"/>
    <property type="match status" value="1"/>
</dbReference>
<protein>
    <recommendedName>
        <fullName evidence="7">Beta-mannosidase B</fullName>
        <ecNumber evidence="3">3.2.1.25</ecNumber>
    </recommendedName>
    <alternativeName>
        <fullName evidence="8">Mannanase B</fullName>
    </alternativeName>
</protein>
<evidence type="ECO:0000256" key="2">
    <source>
        <dbReference type="ARBA" id="ARBA00004740"/>
    </source>
</evidence>
<dbReference type="EMBL" id="ML179183">
    <property type="protein sequence ID" value="THU96140.1"/>
    <property type="molecule type" value="Genomic_DNA"/>
</dbReference>
<dbReference type="SUPFAM" id="SSF49785">
    <property type="entry name" value="Galactose-binding domain-like"/>
    <property type="match status" value="1"/>
</dbReference>
<evidence type="ECO:0000259" key="10">
    <source>
        <dbReference type="Pfam" id="PF00703"/>
    </source>
</evidence>
<dbReference type="Gene3D" id="2.60.40.10">
    <property type="entry name" value="Immunoglobulins"/>
    <property type="match status" value="1"/>
</dbReference>
<comment type="pathway">
    <text evidence="2">Glycan metabolism; N-glycan degradation.</text>
</comment>
<dbReference type="InterPro" id="IPR017853">
    <property type="entry name" value="GH"/>
</dbReference>
<dbReference type="PANTHER" id="PTHR43730">
    <property type="entry name" value="BETA-MANNOSIDASE"/>
    <property type="match status" value="1"/>
</dbReference>
<evidence type="ECO:0000259" key="12">
    <source>
        <dbReference type="Pfam" id="PF22666"/>
    </source>
</evidence>
<feature type="domain" description="Glycoside hydrolase family 2 immunoglobulin-like beta-sandwich" evidence="10">
    <location>
        <begin position="256"/>
        <end position="352"/>
    </location>
</feature>
<evidence type="ECO:0000256" key="8">
    <source>
        <dbReference type="ARBA" id="ARBA00041614"/>
    </source>
</evidence>
<dbReference type="InterPro" id="IPR050887">
    <property type="entry name" value="Beta-mannosidase_GH2"/>
</dbReference>
<feature type="domain" description="Mannosidase Ig/CBM-like" evidence="11">
    <location>
        <begin position="792"/>
        <end position="900"/>
    </location>
</feature>
<accession>A0A4S8M2G8</accession>
<dbReference type="PANTHER" id="PTHR43730:SF1">
    <property type="entry name" value="BETA-MANNOSIDASE"/>
    <property type="match status" value="1"/>
</dbReference>
<dbReference type="InterPro" id="IPR013783">
    <property type="entry name" value="Ig-like_fold"/>
</dbReference>
<evidence type="ECO:0000256" key="4">
    <source>
        <dbReference type="ARBA" id="ARBA00022801"/>
    </source>
</evidence>
<keyword evidence="14" id="KW-1185">Reference proteome</keyword>
<dbReference type="InterPro" id="IPR054593">
    <property type="entry name" value="Beta-mannosidase-like_N2"/>
</dbReference>
<dbReference type="Gene3D" id="2.60.120.260">
    <property type="entry name" value="Galactose-binding domain-like"/>
    <property type="match status" value="1"/>
</dbReference>
<gene>
    <name evidence="13" type="ORF">K435DRAFT_778679</name>
</gene>
<dbReference type="GO" id="GO:0004567">
    <property type="term" value="F:beta-mannosidase activity"/>
    <property type="evidence" value="ECO:0007669"/>
    <property type="project" value="UniProtKB-EC"/>
</dbReference>
<dbReference type="InterPro" id="IPR041447">
    <property type="entry name" value="Mannosidase_ig"/>
</dbReference>
<dbReference type="Gene3D" id="3.20.20.80">
    <property type="entry name" value="Glycosidases"/>
    <property type="match status" value="1"/>
</dbReference>
<organism evidence="13 14">
    <name type="scientific">Dendrothele bispora (strain CBS 962.96)</name>
    <dbReference type="NCBI Taxonomy" id="1314807"/>
    <lineage>
        <taxon>Eukaryota</taxon>
        <taxon>Fungi</taxon>
        <taxon>Dikarya</taxon>
        <taxon>Basidiomycota</taxon>
        <taxon>Agaricomycotina</taxon>
        <taxon>Agaricomycetes</taxon>
        <taxon>Agaricomycetidae</taxon>
        <taxon>Agaricales</taxon>
        <taxon>Agaricales incertae sedis</taxon>
        <taxon>Dendrothele</taxon>
    </lineage>
</organism>
<proteinExistence type="inferred from homology"/>
<dbReference type="InterPro" id="IPR036156">
    <property type="entry name" value="Beta-gal/glucu_dom_sf"/>
</dbReference>
<keyword evidence="5" id="KW-0326">Glycosidase</keyword>
<evidence type="ECO:0000259" key="11">
    <source>
        <dbReference type="Pfam" id="PF17786"/>
    </source>
</evidence>
<evidence type="ECO:0000313" key="14">
    <source>
        <dbReference type="Proteomes" id="UP000297245"/>
    </source>
</evidence>
<sequence length="993" mass="111181">MPSVSAKVSRTTLDSGWEWKQRDPNVVDVLKELQHPHGAEEKTGEAEASTKKAWLPAKVSPSEVHVELLKNGLIPDPFVGFNEHKVQWIGEVEWLYTCPLPDIDSSRQYAVLEFQGLDTLCDIYVNDRLLLSVDNMFQTHLVRVPKDVLKASNNVVLLHFKSAAKLAKELEAEMGRVRAGSTNLGDPSRVYVRKAQYGWRWDWGPELMTCGPYRPITLSVFDLCIHDVNARALVSANLSRKLKVDVELSLGESSQDPLKNSKLRVTLKGQEKTVMRTAEIPIKDRVLDTVHDSDGITAVNVKNVIDWELDDKVKLWWPVGYGEQALYDVEVELIGESQSEPIDIHTQRTGFRRVKLIQDDLQEADQYGKGKTFLFEINGVRMFMGGSNWIPASSFLTTLTDERYRAWLTLLRDGNQNMVRIWGGGVYEPEIFYETCDELGLLVWQDFQFACGVYPAHDAFVKSVKKEAEDNVKRMRKHPSIAVWCGNNEDYQMVLQWGDVPHLPATLIYEHVLPSVVAALTGDPDPNFKGYEHSPSDIPQSSTLSKSTLASSQPSTPANPAPFPYKLSSDYQTPYHPGSPYGGVGWDTADPTIGDVHQWNVWGGKELPWQSYDVLGGRFVSEFGMPSMPCMKTIEAWMGKSRPEKFIGDREWHAQSKIMAQHCRAGAFERRFAIAMNDNFRLTEDLEVAVYNTQLMQAESMAYAYSVWRRKWGGPGKEYTAGVLVWQSNDCWPVTSWAIADYFLRPKPAFFTIARQLAPVALGVSRTVVKNRPNDRPRQFYEFGAFQSVSATLDVWGMNSGLEPITASLELHFVDLNSDWEHKEQVGSVTLLPNQSTDLLVGVPCRGPPKKPEQELEAAGGSFDEWTGCTSSTVVVGVRLLDSKTREVLARCADWPQPFRFVNPPSEPGLEVVVKGASGEITVSVKKPMKCVVFNVVGEGGGLGEVRWGDNALDLMPGDPQKIKVIGDVGKKHIRAAWFGNEKGSKVDLVVDQ</sequence>
<evidence type="ECO:0000256" key="5">
    <source>
        <dbReference type="ARBA" id="ARBA00023295"/>
    </source>
</evidence>
<evidence type="ECO:0000256" key="1">
    <source>
        <dbReference type="ARBA" id="ARBA00000829"/>
    </source>
</evidence>
<keyword evidence="4 13" id="KW-0378">Hydrolase</keyword>
<name>A0A4S8M2G8_DENBC</name>
<evidence type="ECO:0000256" key="6">
    <source>
        <dbReference type="ARBA" id="ARBA00038429"/>
    </source>
</evidence>
<feature type="compositionally biased region" description="Low complexity" evidence="9">
    <location>
        <begin position="541"/>
        <end position="552"/>
    </location>
</feature>
<dbReference type="InterPro" id="IPR008979">
    <property type="entry name" value="Galactose-bd-like_sf"/>
</dbReference>
<comment type="similarity">
    <text evidence="6">Belongs to the glycosyl hydrolase 2 family. Beta-mannosidase B subfamily.</text>
</comment>
<feature type="region of interest" description="Disordered" evidence="9">
    <location>
        <begin position="528"/>
        <end position="563"/>
    </location>
</feature>
<dbReference type="Pfam" id="PF00703">
    <property type="entry name" value="Glyco_hydro_2"/>
    <property type="match status" value="1"/>
</dbReference>
<dbReference type="GO" id="GO:0005975">
    <property type="term" value="P:carbohydrate metabolic process"/>
    <property type="evidence" value="ECO:0007669"/>
    <property type="project" value="InterPro"/>
</dbReference>
<dbReference type="OrthoDB" id="2866996at2759"/>
<dbReference type="AlphaFoldDB" id="A0A4S8M2G8"/>
<dbReference type="EC" id="3.2.1.25" evidence="3"/>
<evidence type="ECO:0000256" key="9">
    <source>
        <dbReference type="SAM" id="MobiDB-lite"/>
    </source>
</evidence>
<evidence type="ECO:0000313" key="13">
    <source>
        <dbReference type="EMBL" id="THU96140.1"/>
    </source>
</evidence>
<dbReference type="Proteomes" id="UP000297245">
    <property type="component" value="Unassembled WGS sequence"/>
</dbReference>
<dbReference type="SUPFAM" id="SSF51445">
    <property type="entry name" value="(Trans)glycosidases"/>
    <property type="match status" value="1"/>
</dbReference>